<organism evidence="3 4">
    <name type="scientific">Actinomadura barringtoniae</name>
    <dbReference type="NCBI Taxonomy" id="1427535"/>
    <lineage>
        <taxon>Bacteria</taxon>
        <taxon>Bacillati</taxon>
        <taxon>Actinomycetota</taxon>
        <taxon>Actinomycetes</taxon>
        <taxon>Streptosporangiales</taxon>
        <taxon>Thermomonosporaceae</taxon>
        <taxon>Actinomadura</taxon>
    </lineage>
</organism>
<name>A0A939T3G0_9ACTN</name>
<sequence length="369" mass="39139">MKAGVPGPDEIRGSDATRPDSVDAAGSVWPCASCGRPVPQPLRGARTLRYCTDNGGACADEAQGRRERGKETPGLPGQVAWAWEIVQRLEGAADQLAGSLASELSVAGVERRVSEARAEAASHVAAAQEELDAAQRQAKSAWQEAASARLRAEVAEKDCAAARTEAEQACAARDAADQEMREARRAAEESKAARLAAENERSRVAEREGELLAALEAARAELVTLHSRLSESDTLVEGQRIEAAAARRAAEDLRSAVRDAEAKRGQAVADLDQAQARVRDCEQQNWRLNHTVDELRATLAALAGERDAARSEAERARRHIDALTRGPAAARGGETGPATIPDGRTATAIEQEPPTGLHSLSGFQLPHAG</sequence>
<evidence type="ECO:0000256" key="2">
    <source>
        <dbReference type="SAM" id="MobiDB-lite"/>
    </source>
</evidence>
<keyword evidence="1" id="KW-0175">Coiled coil</keyword>
<feature type="region of interest" description="Disordered" evidence="2">
    <location>
        <begin position="325"/>
        <end position="369"/>
    </location>
</feature>
<evidence type="ECO:0000256" key="1">
    <source>
        <dbReference type="SAM" id="Coils"/>
    </source>
</evidence>
<dbReference type="RefSeq" id="WP_208258986.1">
    <property type="nucleotide sequence ID" value="NZ_JAGEOJ010000012.1"/>
</dbReference>
<dbReference type="Proteomes" id="UP000669179">
    <property type="component" value="Unassembled WGS sequence"/>
</dbReference>
<evidence type="ECO:0000313" key="4">
    <source>
        <dbReference type="Proteomes" id="UP000669179"/>
    </source>
</evidence>
<feature type="coiled-coil region" evidence="1">
    <location>
        <begin position="117"/>
        <end position="200"/>
    </location>
</feature>
<keyword evidence="4" id="KW-1185">Reference proteome</keyword>
<feature type="region of interest" description="Disordered" evidence="2">
    <location>
        <begin position="1"/>
        <end position="30"/>
    </location>
</feature>
<protein>
    <submittedName>
        <fullName evidence="3">Chromosome segregation ATPase</fullName>
    </submittedName>
</protein>
<gene>
    <name evidence="3" type="ORF">J4573_28580</name>
</gene>
<dbReference type="EMBL" id="JAGEOJ010000012">
    <property type="protein sequence ID" value="MBO2451086.1"/>
    <property type="molecule type" value="Genomic_DNA"/>
</dbReference>
<proteinExistence type="predicted"/>
<accession>A0A939T3G0</accession>
<reference evidence="3" key="1">
    <citation type="submission" date="2021-03" db="EMBL/GenBank/DDBJ databases">
        <authorList>
            <person name="Kanchanasin P."/>
            <person name="Saeng-In P."/>
            <person name="Phongsopitanun W."/>
            <person name="Yuki M."/>
            <person name="Kudo T."/>
            <person name="Ohkuma M."/>
            <person name="Tanasupawat S."/>
        </authorList>
    </citation>
    <scope>NUCLEOTIDE SEQUENCE</scope>
    <source>
        <strain evidence="3">GKU 128</strain>
    </source>
</reference>
<evidence type="ECO:0000313" key="3">
    <source>
        <dbReference type="EMBL" id="MBO2451086.1"/>
    </source>
</evidence>
<comment type="caution">
    <text evidence="3">The sequence shown here is derived from an EMBL/GenBank/DDBJ whole genome shotgun (WGS) entry which is preliminary data.</text>
</comment>
<dbReference type="AlphaFoldDB" id="A0A939T3G0"/>
<feature type="compositionally biased region" description="Basic and acidic residues" evidence="2">
    <location>
        <begin position="9"/>
        <end position="21"/>
    </location>
</feature>